<proteinExistence type="predicted"/>
<keyword evidence="2" id="KW-1185">Reference proteome</keyword>
<dbReference type="EMBL" id="CM023475">
    <property type="protein sequence ID" value="KAH7945233.1"/>
    <property type="molecule type" value="Genomic_DNA"/>
</dbReference>
<reference evidence="1" key="1">
    <citation type="submission" date="2020-05" db="EMBL/GenBank/DDBJ databases">
        <title>Large-scale comparative analyses of tick genomes elucidate their genetic diversity and vector capacities.</title>
        <authorList>
            <person name="Jia N."/>
            <person name="Wang J."/>
            <person name="Shi W."/>
            <person name="Du L."/>
            <person name="Sun Y."/>
            <person name="Zhan W."/>
            <person name="Jiang J."/>
            <person name="Wang Q."/>
            <person name="Zhang B."/>
            <person name="Ji P."/>
            <person name="Sakyi L.B."/>
            <person name="Cui X."/>
            <person name="Yuan T."/>
            <person name="Jiang B."/>
            <person name="Yang W."/>
            <person name="Lam T.T.-Y."/>
            <person name="Chang Q."/>
            <person name="Ding S."/>
            <person name="Wang X."/>
            <person name="Zhu J."/>
            <person name="Ruan X."/>
            <person name="Zhao L."/>
            <person name="Wei J."/>
            <person name="Que T."/>
            <person name="Du C."/>
            <person name="Cheng J."/>
            <person name="Dai P."/>
            <person name="Han X."/>
            <person name="Huang E."/>
            <person name="Gao Y."/>
            <person name="Liu J."/>
            <person name="Shao H."/>
            <person name="Ye R."/>
            <person name="Li L."/>
            <person name="Wei W."/>
            <person name="Wang X."/>
            <person name="Wang C."/>
            <person name="Yang T."/>
            <person name="Huo Q."/>
            <person name="Li W."/>
            <person name="Guo W."/>
            <person name="Chen H."/>
            <person name="Zhou L."/>
            <person name="Ni X."/>
            <person name="Tian J."/>
            <person name="Zhou Y."/>
            <person name="Sheng Y."/>
            <person name="Liu T."/>
            <person name="Pan Y."/>
            <person name="Xia L."/>
            <person name="Li J."/>
            <person name="Zhao F."/>
            <person name="Cao W."/>
        </authorList>
    </citation>
    <scope>NUCLEOTIDE SEQUENCE</scope>
    <source>
        <strain evidence="1">Dsil-2018</strain>
    </source>
</reference>
<evidence type="ECO:0000313" key="2">
    <source>
        <dbReference type="Proteomes" id="UP000821865"/>
    </source>
</evidence>
<protein>
    <submittedName>
        <fullName evidence="1">Uncharacterized protein</fullName>
    </submittedName>
</protein>
<accession>A0ACB8CK05</accession>
<dbReference type="Proteomes" id="UP000821865">
    <property type="component" value="Chromosome 6"/>
</dbReference>
<name>A0ACB8CK05_DERSI</name>
<sequence length="275" mass="29345">MCVLSGLTNSAAEIEPKTAEEAALYTRSAFFTKAKPKRKCPATRLAGSQRRPWPSGTPLYARDKHATLAAGSPELRRGEAEGLPRAMATRSARSSTEREIRNAVAASRDHVHAASFRLRVPKAPPYTFSASDVFQPLSRHACGAGCDVVTAHDEQRHGIWGKSGGSEVSGRMPLAAALGRSRRVAAGERWEGKSTHTPTRSKEERDAWITPRAAAGWPGALGVAPPLRVCGRTGGSGNASRGGTIARRRGGERRSRRRAAGCCFSLVLAALRCSP</sequence>
<evidence type="ECO:0000313" key="1">
    <source>
        <dbReference type="EMBL" id="KAH7945233.1"/>
    </source>
</evidence>
<organism evidence="1 2">
    <name type="scientific">Dermacentor silvarum</name>
    <name type="common">Tick</name>
    <dbReference type="NCBI Taxonomy" id="543639"/>
    <lineage>
        <taxon>Eukaryota</taxon>
        <taxon>Metazoa</taxon>
        <taxon>Ecdysozoa</taxon>
        <taxon>Arthropoda</taxon>
        <taxon>Chelicerata</taxon>
        <taxon>Arachnida</taxon>
        <taxon>Acari</taxon>
        <taxon>Parasitiformes</taxon>
        <taxon>Ixodida</taxon>
        <taxon>Ixodoidea</taxon>
        <taxon>Ixodidae</taxon>
        <taxon>Rhipicephalinae</taxon>
        <taxon>Dermacentor</taxon>
    </lineage>
</organism>
<gene>
    <name evidence="1" type="ORF">HPB49_008472</name>
</gene>
<comment type="caution">
    <text evidence="1">The sequence shown here is derived from an EMBL/GenBank/DDBJ whole genome shotgun (WGS) entry which is preliminary data.</text>
</comment>